<keyword evidence="6" id="KW-1185">Reference proteome</keyword>
<dbReference type="Proteomes" id="UP000289886">
    <property type="component" value="Unassembled WGS sequence"/>
</dbReference>
<comment type="caution">
    <text evidence="5">The sequence shown here is derived from an EMBL/GenBank/DDBJ whole genome shotgun (WGS) entry which is preliminary data.</text>
</comment>
<sequence>MSWGLTFALFPVPFTSGTVHKSHTDFSFLTGALLSRFVETRGRLEAEKVLEITTRAALAFLHRHLDLEADFDQWDALVEGKGDDDVIPNAPSCLSSL</sequence>
<organism evidence="5 6">
    <name type="scientific">Acipenser ruthenus</name>
    <name type="common">Sterlet sturgeon</name>
    <dbReference type="NCBI Taxonomy" id="7906"/>
    <lineage>
        <taxon>Eukaryota</taxon>
        <taxon>Metazoa</taxon>
        <taxon>Chordata</taxon>
        <taxon>Craniata</taxon>
        <taxon>Vertebrata</taxon>
        <taxon>Euteleostomi</taxon>
        <taxon>Actinopterygii</taxon>
        <taxon>Chondrostei</taxon>
        <taxon>Acipenseriformes</taxon>
        <taxon>Acipenseridae</taxon>
        <taxon>Acipenser</taxon>
    </lineage>
</organism>
<proteinExistence type="predicted"/>
<dbReference type="PANTHER" id="PTHR10272:SF6">
    <property type="entry name" value="PLATELET-ACTIVATING FACTOR ACETYLHYDROLASE 2, CYTOPLASMIC"/>
    <property type="match status" value="1"/>
</dbReference>
<evidence type="ECO:0000256" key="1">
    <source>
        <dbReference type="ARBA" id="ARBA00013201"/>
    </source>
</evidence>
<dbReference type="Gene3D" id="3.40.50.1820">
    <property type="entry name" value="alpha/beta hydrolase"/>
    <property type="match status" value="1"/>
</dbReference>
<accession>A0A444V3P0</accession>
<dbReference type="GO" id="GO:0003847">
    <property type="term" value="F:1-alkyl-2-acetylglycerophosphocholine esterase activity"/>
    <property type="evidence" value="ECO:0007669"/>
    <property type="project" value="UniProtKB-EC"/>
</dbReference>
<reference evidence="5 6" key="1">
    <citation type="submission" date="2019-01" db="EMBL/GenBank/DDBJ databases">
        <title>Draft Genome and Complete Hox-Cluster Characterization of the Sterlet Sturgeon (Acipenser ruthenus).</title>
        <authorList>
            <person name="Wei Q."/>
        </authorList>
    </citation>
    <scope>NUCLEOTIDE SEQUENCE [LARGE SCALE GENOMIC DNA]</scope>
    <source>
        <strain evidence="5">WHYD16114868_AA</strain>
        <tissue evidence="5">Blood</tissue>
    </source>
</reference>
<evidence type="ECO:0000256" key="2">
    <source>
        <dbReference type="ARBA" id="ARBA00022801"/>
    </source>
</evidence>
<evidence type="ECO:0000256" key="4">
    <source>
        <dbReference type="ARBA" id="ARBA00023098"/>
    </source>
</evidence>
<evidence type="ECO:0000313" key="5">
    <source>
        <dbReference type="EMBL" id="RXM95017.1"/>
    </source>
</evidence>
<dbReference type="EC" id="3.1.1.47" evidence="1"/>
<gene>
    <name evidence="5" type="ORF">EOD39_17349</name>
</gene>
<evidence type="ECO:0000256" key="3">
    <source>
        <dbReference type="ARBA" id="ARBA00022963"/>
    </source>
</evidence>
<dbReference type="InterPro" id="IPR029058">
    <property type="entry name" value="AB_hydrolase_fold"/>
</dbReference>
<keyword evidence="4" id="KW-0443">Lipid metabolism</keyword>
<dbReference type="PANTHER" id="PTHR10272">
    <property type="entry name" value="PLATELET-ACTIVATING FACTOR ACETYLHYDROLASE"/>
    <property type="match status" value="1"/>
</dbReference>
<name>A0A444V3P0_ACIRT</name>
<dbReference type="GO" id="GO:0016042">
    <property type="term" value="P:lipid catabolic process"/>
    <property type="evidence" value="ECO:0007669"/>
    <property type="project" value="UniProtKB-KW"/>
</dbReference>
<protein>
    <recommendedName>
        <fullName evidence="1">1-alkyl-2-acetylglycerophosphocholine esterase</fullName>
        <ecNumber evidence="1">3.1.1.47</ecNumber>
    </recommendedName>
</protein>
<dbReference type="EMBL" id="SCEB01002746">
    <property type="protein sequence ID" value="RXM95017.1"/>
    <property type="molecule type" value="Genomic_DNA"/>
</dbReference>
<keyword evidence="3" id="KW-0442">Lipid degradation</keyword>
<dbReference type="Pfam" id="PF03403">
    <property type="entry name" value="PAF-AH_p_II"/>
    <property type="match status" value="1"/>
</dbReference>
<keyword evidence="2 5" id="KW-0378">Hydrolase</keyword>
<dbReference type="AlphaFoldDB" id="A0A444V3P0"/>
<evidence type="ECO:0000313" key="6">
    <source>
        <dbReference type="Proteomes" id="UP000289886"/>
    </source>
</evidence>